<dbReference type="InterPro" id="IPR015424">
    <property type="entry name" value="PyrdxlP-dep_Trfase"/>
</dbReference>
<keyword evidence="5" id="KW-1185">Reference proteome</keyword>
<dbReference type="InterPro" id="IPR015422">
    <property type="entry name" value="PyrdxlP-dep_Trfase_small"/>
</dbReference>
<proteinExistence type="inferred from homology"/>
<dbReference type="CDD" id="cd00610">
    <property type="entry name" value="OAT_like"/>
    <property type="match status" value="1"/>
</dbReference>
<evidence type="ECO:0000313" key="4">
    <source>
        <dbReference type="EMBL" id="MFN6547320.1"/>
    </source>
</evidence>
<dbReference type="RefSeq" id="WP_409545130.1">
    <property type="nucleotide sequence ID" value="NZ_JBKBDD010000014.1"/>
</dbReference>
<keyword evidence="4" id="KW-0808">Transferase</keyword>
<keyword evidence="2 3" id="KW-0663">Pyridoxal phosphate</keyword>
<evidence type="ECO:0000313" key="5">
    <source>
        <dbReference type="Proteomes" id="UP001635816"/>
    </source>
</evidence>
<accession>A0ABW9LIA6</accession>
<evidence type="ECO:0000256" key="1">
    <source>
        <dbReference type="ARBA" id="ARBA00008954"/>
    </source>
</evidence>
<dbReference type="PANTHER" id="PTHR45688:SF13">
    <property type="entry name" value="ALANINE--GLYOXYLATE AMINOTRANSFERASE 2-LIKE"/>
    <property type="match status" value="1"/>
</dbReference>
<dbReference type="PROSITE" id="PS00600">
    <property type="entry name" value="AA_TRANSFER_CLASS_3"/>
    <property type="match status" value="1"/>
</dbReference>
<evidence type="ECO:0000256" key="2">
    <source>
        <dbReference type="ARBA" id="ARBA00022898"/>
    </source>
</evidence>
<gene>
    <name evidence="4" type="ORF">ACK4CT_29410</name>
</gene>
<dbReference type="PANTHER" id="PTHR45688">
    <property type="match status" value="1"/>
</dbReference>
<dbReference type="PIRSF" id="PIRSF000521">
    <property type="entry name" value="Transaminase_4ab_Lys_Orn"/>
    <property type="match status" value="1"/>
</dbReference>
<organism evidence="4 5">
    <name type="scientific">Mycolicibacterium nivoides</name>
    <dbReference type="NCBI Taxonomy" id="2487344"/>
    <lineage>
        <taxon>Bacteria</taxon>
        <taxon>Bacillati</taxon>
        <taxon>Actinomycetota</taxon>
        <taxon>Actinomycetes</taxon>
        <taxon>Mycobacteriales</taxon>
        <taxon>Mycobacteriaceae</taxon>
        <taxon>Mycolicibacterium</taxon>
    </lineage>
</organism>
<evidence type="ECO:0000256" key="3">
    <source>
        <dbReference type="RuleBase" id="RU003560"/>
    </source>
</evidence>
<dbReference type="Gene3D" id="3.90.1150.10">
    <property type="entry name" value="Aspartate Aminotransferase, domain 1"/>
    <property type="match status" value="1"/>
</dbReference>
<dbReference type="InterPro" id="IPR005814">
    <property type="entry name" value="Aminotrans_3"/>
</dbReference>
<comment type="caution">
    <text evidence="4">The sequence shown here is derived from an EMBL/GenBank/DDBJ whole genome shotgun (WGS) entry which is preliminary data.</text>
</comment>
<reference evidence="4 5" key="1">
    <citation type="submission" date="2024-12" db="EMBL/GenBank/DDBJ databases">
        <title>The coexistence of Mycolicibacterium septicum and Mycolicibacterium nivoides in clinical samples.</title>
        <authorList>
            <person name="Wang C."/>
            <person name="Feng Y."/>
            <person name="Zong Z."/>
        </authorList>
    </citation>
    <scope>NUCLEOTIDE SEQUENCE [LARGE SCALE GENOMIC DNA]</scope>
    <source>
        <strain evidence="4 5">120309</strain>
    </source>
</reference>
<dbReference type="SUPFAM" id="SSF53383">
    <property type="entry name" value="PLP-dependent transferases"/>
    <property type="match status" value="1"/>
</dbReference>
<dbReference type="Gene3D" id="3.40.640.10">
    <property type="entry name" value="Type I PLP-dependent aspartate aminotransferase-like (Major domain)"/>
    <property type="match status" value="1"/>
</dbReference>
<comment type="similarity">
    <text evidence="1 3">Belongs to the class-III pyridoxal-phosphate-dependent aminotransferase family.</text>
</comment>
<dbReference type="InterPro" id="IPR015421">
    <property type="entry name" value="PyrdxlP-dep_Trfase_major"/>
</dbReference>
<protein>
    <submittedName>
        <fullName evidence="4">Aspartate aminotransferase family protein</fullName>
    </submittedName>
</protein>
<dbReference type="GO" id="GO:0008483">
    <property type="term" value="F:transaminase activity"/>
    <property type="evidence" value="ECO:0007669"/>
    <property type="project" value="UniProtKB-KW"/>
</dbReference>
<dbReference type="Pfam" id="PF00202">
    <property type="entry name" value="Aminotran_3"/>
    <property type="match status" value="1"/>
</dbReference>
<name>A0ABW9LIA6_9MYCO</name>
<dbReference type="Proteomes" id="UP001635816">
    <property type="component" value="Unassembled WGS sequence"/>
</dbReference>
<dbReference type="EMBL" id="JBKBDD010000014">
    <property type="protein sequence ID" value="MFN6547320.1"/>
    <property type="molecule type" value="Genomic_DNA"/>
</dbReference>
<dbReference type="InterPro" id="IPR049704">
    <property type="entry name" value="Aminotrans_3_PPA_site"/>
</dbReference>
<sequence length="452" mass="48529">MNQSTAATRRTPEMVNGFSAQDLIRQPARAQDQIQRRAALLGPGYQLFYSDPVEVQRGRGAHLYDADGNDYLDAYNNVASVGHCHPAVVDAVARQMAVVNTNTRYLQESILTYSADLLSTFPAELDRVTYTCTGSEANDLALRIARFHTGAQGIIVTANAYHGVTAAVAEISPSLGKTSPLGAHVRTITVPFGTGVDGVAAAEHMRDQVRGAIADLERHGYSLCAVIADTIFSSDGVFTHPPTVLSVLAEEAHRAGGLFIADEVQPGFGRTGQGWWGFGRHAVIPDMVTVGKPMGNGIPVAATVLRHDIGQEFGESVRYFNTYGGSTVPIAAAQAVLDVIRDETLIANAHHVGQYLLDELRTLTAPWPHIGEVRGTGLFIGIDIVSDSDPNAPDGVRAKAIVDDLRRHFVLISASGPAGNILKIRPPLVFDRVDAARLLQEFSGTLTRCLHR</sequence>
<keyword evidence="4" id="KW-0032">Aminotransferase</keyword>